<dbReference type="GO" id="GO:0003677">
    <property type="term" value="F:DNA binding"/>
    <property type="evidence" value="ECO:0007669"/>
    <property type="project" value="TreeGrafter"/>
</dbReference>
<dbReference type="EC" id="2.1.1.37" evidence="1"/>
<gene>
    <name evidence="7" type="ORF">VM1G_10413</name>
</gene>
<feature type="compositionally biased region" description="Basic residues" evidence="6">
    <location>
        <begin position="80"/>
        <end position="100"/>
    </location>
</feature>
<dbReference type="PRINTS" id="PR00105">
    <property type="entry name" value="C5METTRFRASE"/>
</dbReference>
<evidence type="ECO:0000256" key="2">
    <source>
        <dbReference type="ARBA" id="ARBA00022603"/>
    </source>
</evidence>
<feature type="region of interest" description="Disordered" evidence="6">
    <location>
        <begin position="77"/>
        <end position="105"/>
    </location>
</feature>
<dbReference type="GO" id="GO:0032259">
    <property type="term" value="P:methylation"/>
    <property type="evidence" value="ECO:0007669"/>
    <property type="project" value="UniProtKB-KW"/>
</dbReference>
<feature type="region of interest" description="Disordered" evidence="6">
    <location>
        <begin position="707"/>
        <end position="727"/>
    </location>
</feature>
<dbReference type="GO" id="GO:0003886">
    <property type="term" value="F:DNA (cytosine-5-)-methyltransferase activity"/>
    <property type="evidence" value="ECO:0007669"/>
    <property type="project" value="UniProtKB-EC"/>
</dbReference>
<dbReference type="SUPFAM" id="SSF53335">
    <property type="entry name" value="S-adenosyl-L-methionine-dependent methyltransferases"/>
    <property type="match status" value="1"/>
</dbReference>
<feature type="compositionally biased region" description="Basic and acidic residues" evidence="6">
    <location>
        <begin position="781"/>
        <end position="811"/>
    </location>
</feature>
<dbReference type="GO" id="GO:0044027">
    <property type="term" value="P:negative regulation of gene expression via chromosomal CpG island methylation"/>
    <property type="evidence" value="ECO:0007669"/>
    <property type="project" value="TreeGrafter"/>
</dbReference>
<feature type="region of interest" description="Disordered" evidence="6">
    <location>
        <begin position="882"/>
        <end position="905"/>
    </location>
</feature>
<evidence type="ECO:0000256" key="4">
    <source>
        <dbReference type="ARBA" id="ARBA00022691"/>
    </source>
</evidence>
<dbReference type="InterPro" id="IPR050390">
    <property type="entry name" value="C5-Methyltransferase"/>
</dbReference>
<evidence type="ECO:0000256" key="6">
    <source>
        <dbReference type="SAM" id="MobiDB-lite"/>
    </source>
</evidence>
<evidence type="ECO:0000256" key="5">
    <source>
        <dbReference type="PROSITE-ProRule" id="PRU01016"/>
    </source>
</evidence>
<dbReference type="PANTHER" id="PTHR10629:SF52">
    <property type="entry name" value="DNA (CYTOSINE-5)-METHYLTRANSFERASE 1"/>
    <property type="match status" value="1"/>
</dbReference>
<dbReference type="InterPro" id="IPR029063">
    <property type="entry name" value="SAM-dependent_MTases_sf"/>
</dbReference>
<dbReference type="InterPro" id="IPR001525">
    <property type="entry name" value="C5_MeTfrase"/>
</dbReference>
<feature type="region of interest" description="Disordered" evidence="6">
    <location>
        <begin position="1"/>
        <end position="23"/>
    </location>
</feature>
<feature type="active site" evidence="5">
    <location>
        <position position="390"/>
    </location>
</feature>
<comment type="similarity">
    <text evidence="5">Belongs to the class I-like SAM-binding methyltransferase superfamily. C5-methyltransferase family.</text>
</comment>
<organism evidence="7 8">
    <name type="scientific">Cytospora mali</name>
    <name type="common">Apple Valsa canker fungus</name>
    <name type="synonym">Valsa mali</name>
    <dbReference type="NCBI Taxonomy" id="578113"/>
    <lineage>
        <taxon>Eukaryota</taxon>
        <taxon>Fungi</taxon>
        <taxon>Dikarya</taxon>
        <taxon>Ascomycota</taxon>
        <taxon>Pezizomycotina</taxon>
        <taxon>Sordariomycetes</taxon>
        <taxon>Sordariomycetidae</taxon>
        <taxon>Diaporthales</taxon>
        <taxon>Cytosporaceae</taxon>
        <taxon>Cytospora</taxon>
    </lineage>
</organism>
<keyword evidence="8" id="KW-1185">Reference proteome</keyword>
<dbReference type="AlphaFoldDB" id="A0A194VHS7"/>
<dbReference type="Proteomes" id="UP000078559">
    <property type="component" value="Unassembled WGS sequence"/>
</dbReference>
<dbReference type="Gene3D" id="3.90.120.10">
    <property type="entry name" value="DNA Methylase, subunit A, domain 2"/>
    <property type="match status" value="1"/>
</dbReference>
<sequence>MQPERGSEGHPITLFDDDEGNIPPQYAEVENIIRRARELARGGRPLVLVDEDEPVDAEYERQLSVYEADYDNEVQAQRQALRRRGQPSRTKRNPPLHVSHRPTSTVTVKGRELKIDSFVELYEPLDICLMVYEENSPPSPVNAQFVEIKSIWASRNHDHDVIVRGLPYTRNRNLCGRLESKKNEICQILEVDDDDERPDEEQALVEIRPEQIMKTRTLVTTNKLWLREVDSRFDPAFNTSEKIEHLAPLTCRWKMRLQYMDATRRKAGKAYGGSMIKLSEDDVVKRRNRVSDKELREAWRGQSGSTSERSSAPYTVGDMFCGAGGVSRGAVIAGLEVKIAVDHWPLACKSYRRNFPNTWLYEQEITDFITNKDIDYKSHPIDILHMSPPCQYFSPLAYVWGGRKNEANADALFSCFNVIDKLRPRACMLEETAGLTHARHALYFNALIHGFTCHGYSVHWEVVCFRDFGSPSRRSRLAITGACPGERLPPTLLPTHGAVPAPDQKPWVTEIQAIGHLRPVTDLHDVRNARAVNVPPRDGNIPLPETICCGGTHKHYHFSGKRQYTPRELACLQGFPVTHRFEGNLTGIRKQIGNAFPPCVAAVFFEHIRRHLERTDGFQPMRRLPQPHPSGALHSAGSSSYRGRGGILETDLEAEHAVKRQLDHYNGGLDEDEALEFALQESRNAINGASRPAWSGVHRKVQQGFVDLRGDSDGDEVQESPVGRHFAPLMERMSIASSRSSSHTRHSSLIAQASQASLELNSDSDSDSRSRSATLDFSPEPSRKRSLDNMHDGVEDATVKESPEKRERLAEEANGNDTVQDDSVDVVAIPSRLPKYHGSRNSSDAVNDAYVVLGRPSGSAAAPKREGDRSDELVWGDEVSFKGAVEKKQRPPASSKDRNGWNIYM</sequence>
<proteinExistence type="inferred from homology"/>
<dbReference type="SMR" id="A0A194VHS7"/>
<keyword evidence="3 5" id="KW-0808">Transferase</keyword>
<keyword evidence="2 5" id="KW-0489">Methyltransferase</keyword>
<name>A0A194VHS7_CYTMA</name>
<evidence type="ECO:0000313" key="7">
    <source>
        <dbReference type="EMBL" id="KUI63691.1"/>
    </source>
</evidence>
<evidence type="ECO:0000256" key="1">
    <source>
        <dbReference type="ARBA" id="ARBA00011975"/>
    </source>
</evidence>
<protein>
    <recommendedName>
        <fullName evidence="1">DNA (cytosine-5-)-methyltransferase</fullName>
        <ecNumber evidence="1">2.1.1.37</ecNumber>
    </recommendedName>
</protein>
<dbReference type="Pfam" id="PF00145">
    <property type="entry name" value="DNA_methylase"/>
    <property type="match status" value="2"/>
</dbReference>
<feature type="region of interest" description="Disordered" evidence="6">
    <location>
        <begin position="756"/>
        <end position="821"/>
    </location>
</feature>
<dbReference type="Gene3D" id="3.40.50.150">
    <property type="entry name" value="Vaccinia Virus protein VP39"/>
    <property type="match status" value="1"/>
</dbReference>
<dbReference type="OrthoDB" id="414133at2759"/>
<accession>A0A194VHS7</accession>
<dbReference type="EMBL" id="KN796114">
    <property type="protein sequence ID" value="KUI63691.1"/>
    <property type="molecule type" value="Genomic_DNA"/>
</dbReference>
<keyword evidence="4 5" id="KW-0949">S-adenosyl-L-methionine</keyword>
<dbReference type="PANTHER" id="PTHR10629">
    <property type="entry name" value="CYTOSINE-SPECIFIC METHYLTRANSFERASE"/>
    <property type="match status" value="1"/>
</dbReference>
<feature type="compositionally biased region" description="Basic and acidic residues" evidence="6">
    <location>
        <begin position="884"/>
        <end position="899"/>
    </location>
</feature>
<feature type="region of interest" description="Disordered" evidence="6">
    <location>
        <begin position="619"/>
        <end position="641"/>
    </location>
</feature>
<evidence type="ECO:0000313" key="8">
    <source>
        <dbReference type="Proteomes" id="UP000078559"/>
    </source>
</evidence>
<reference evidence="7" key="1">
    <citation type="submission" date="2014-12" db="EMBL/GenBank/DDBJ databases">
        <title>Genome Sequence of Valsa Canker Pathogens Uncovers a Specific Adaption of Colonization on Woody Bark.</title>
        <authorList>
            <person name="Yin Z."/>
            <person name="Liu H."/>
            <person name="Gao X."/>
            <person name="Li Z."/>
            <person name="Song N."/>
            <person name="Ke X."/>
            <person name="Dai Q."/>
            <person name="Wu Y."/>
            <person name="Sun Y."/>
            <person name="Xu J.-R."/>
            <person name="Kang Z.K."/>
            <person name="Wang L."/>
            <person name="Huang L."/>
        </authorList>
    </citation>
    <scope>NUCLEOTIDE SEQUENCE [LARGE SCALE GENOMIC DNA]</scope>
    <source>
        <strain evidence="7">03-8</strain>
    </source>
</reference>
<dbReference type="PROSITE" id="PS51679">
    <property type="entry name" value="SAM_MT_C5"/>
    <property type="match status" value="1"/>
</dbReference>
<dbReference type="GO" id="GO:0005634">
    <property type="term" value="C:nucleus"/>
    <property type="evidence" value="ECO:0007669"/>
    <property type="project" value="TreeGrafter"/>
</dbReference>
<evidence type="ECO:0000256" key="3">
    <source>
        <dbReference type="ARBA" id="ARBA00022679"/>
    </source>
</evidence>